<evidence type="ECO:0000256" key="1">
    <source>
        <dbReference type="ARBA" id="ARBA00004496"/>
    </source>
</evidence>
<reference evidence="10 11" key="1">
    <citation type="submission" date="2020-04" db="EMBL/GenBank/DDBJ databases">
        <title>Genome sequence of Altibacter aquimarinus strain ALE3EI.</title>
        <authorList>
            <person name="Oh H.-M."/>
            <person name="Jang D."/>
        </authorList>
    </citation>
    <scope>NUCLEOTIDE SEQUENCE [LARGE SCALE GENOMIC DNA]</scope>
    <source>
        <strain evidence="10 11">ALE3EI</strain>
    </source>
</reference>
<dbReference type="InterPro" id="IPR012796">
    <property type="entry name" value="Lysidine-tRNA-synth_C"/>
</dbReference>
<sequence length="436" mass="49972">MTDAFKEHIEAQLPFLKESKLLVACSGGLDSVSLAHLLKEIDCEIALIHCNFSLRGTESDEDENFVVELAESLSIPVFTETFDTRAYAGDRKLSVQMAARELRYNWFYEILESFNYNFVVTAHHANDNLETFLINLSRGSGLRGLTGIPEQNDRIVRPLLPFTRDQLLKYAVANKIYWREDSSNASPDYLRNNLRLEVIPKLKEATGAIFENAIVTQKHLNTSQSLIDDYMALVYNLVVTETTDGYAVNIEKLKELPHTEALLFELLQGFGFTAWEDIINLLDAQSGKHIVSETHRLLKDRNQLLLTEITSEEDKEISIDANTSGIEIPISLRFSIVEEINRKNRNTAYLDYAKLKYPLILRKWKEGDSFQPFGMKGKKKLSKFFKDEKLSLVAKEKIRVLCSDDQIIWIVGMRSDDRFKVTNDTRKILKIVYSPD</sequence>
<organism evidence="10 11">
    <name type="scientific">Constantimarinum furrinae</name>
    <dbReference type="NCBI Taxonomy" id="2562285"/>
    <lineage>
        <taxon>Bacteria</taxon>
        <taxon>Pseudomonadati</taxon>
        <taxon>Bacteroidota</taxon>
        <taxon>Flavobacteriia</taxon>
        <taxon>Flavobacteriales</taxon>
        <taxon>Flavobacteriaceae</taxon>
        <taxon>Altibacter/Constantimarinum group</taxon>
        <taxon>Constantimarinum</taxon>
    </lineage>
</organism>
<dbReference type="Pfam" id="PF11734">
    <property type="entry name" value="TilS_C"/>
    <property type="match status" value="1"/>
</dbReference>
<dbReference type="InterPro" id="IPR011063">
    <property type="entry name" value="TilS/TtcA_N"/>
</dbReference>
<comment type="similarity">
    <text evidence="8">Belongs to the tRNA(Ile)-lysidine synthase family.</text>
</comment>
<name>A0A7G8PXH0_9FLAO</name>
<dbReference type="EC" id="6.3.4.19" evidence="8"/>
<dbReference type="PANTHER" id="PTHR43033">
    <property type="entry name" value="TRNA(ILE)-LYSIDINE SYNTHASE-RELATED"/>
    <property type="match status" value="1"/>
</dbReference>
<evidence type="ECO:0000313" key="11">
    <source>
        <dbReference type="Proteomes" id="UP000515514"/>
    </source>
</evidence>
<evidence type="ECO:0000256" key="6">
    <source>
        <dbReference type="ARBA" id="ARBA00022840"/>
    </source>
</evidence>
<evidence type="ECO:0000256" key="5">
    <source>
        <dbReference type="ARBA" id="ARBA00022741"/>
    </source>
</evidence>
<comment type="function">
    <text evidence="8">Ligates lysine onto the cytidine present at position 34 of the AUA codon-specific tRNA(Ile) that contains the anticodon CAU, in an ATP-dependent manner. Cytidine is converted to lysidine, thus changing the amino acid specificity of the tRNA from methionine to isoleucine.</text>
</comment>
<comment type="catalytic activity">
    <reaction evidence="7 8">
        <text>cytidine(34) in tRNA(Ile2) + L-lysine + ATP = lysidine(34) in tRNA(Ile2) + AMP + diphosphate + H(+)</text>
        <dbReference type="Rhea" id="RHEA:43744"/>
        <dbReference type="Rhea" id="RHEA-COMP:10625"/>
        <dbReference type="Rhea" id="RHEA-COMP:10670"/>
        <dbReference type="ChEBI" id="CHEBI:15378"/>
        <dbReference type="ChEBI" id="CHEBI:30616"/>
        <dbReference type="ChEBI" id="CHEBI:32551"/>
        <dbReference type="ChEBI" id="CHEBI:33019"/>
        <dbReference type="ChEBI" id="CHEBI:82748"/>
        <dbReference type="ChEBI" id="CHEBI:83665"/>
        <dbReference type="ChEBI" id="CHEBI:456215"/>
        <dbReference type="EC" id="6.3.4.19"/>
    </reaction>
</comment>
<dbReference type="HAMAP" id="MF_01161">
    <property type="entry name" value="tRNA_Ile_lys_synt"/>
    <property type="match status" value="1"/>
</dbReference>
<evidence type="ECO:0000256" key="8">
    <source>
        <dbReference type="HAMAP-Rule" id="MF_01161"/>
    </source>
</evidence>
<gene>
    <name evidence="8" type="primary">tilS</name>
    <name evidence="10" type="ORF">ALE3EI_2500</name>
</gene>
<dbReference type="SMART" id="SM00977">
    <property type="entry name" value="TilS_C"/>
    <property type="match status" value="1"/>
</dbReference>
<dbReference type="InterPro" id="IPR012094">
    <property type="entry name" value="tRNA_Ile_lys_synt"/>
</dbReference>
<comment type="domain">
    <text evidence="8">The N-terminal region contains the highly conserved SGGXDS motif, predicted to be a P-loop motif involved in ATP binding.</text>
</comment>
<keyword evidence="6 8" id="KW-0067">ATP-binding</keyword>
<evidence type="ECO:0000256" key="3">
    <source>
        <dbReference type="ARBA" id="ARBA00022598"/>
    </source>
</evidence>
<dbReference type="CDD" id="cd01992">
    <property type="entry name" value="TilS_N"/>
    <property type="match status" value="1"/>
</dbReference>
<dbReference type="GO" id="GO:0005524">
    <property type="term" value="F:ATP binding"/>
    <property type="evidence" value="ECO:0007669"/>
    <property type="project" value="UniProtKB-UniRule"/>
</dbReference>
<keyword evidence="3 8" id="KW-0436">Ligase</keyword>
<feature type="domain" description="Lysidine-tRNA(Ile) synthetase C-terminal" evidence="9">
    <location>
        <begin position="359"/>
        <end position="431"/>
    </location>
</feature>
<keyword evidence="2 8" id="KW-0963">Cytoplasm</keyword>
<keyword evidence="11" id="KW-1185">Reference proteome</keyword>
<dbReference type="SUPFAM" id="SSF56037">
    <property type="entry name" value="PheT/TilS domain"/>
    <property type="match status" value="1"/>
</dbReference>
<dbReference type="NCBIfam" id="TIGR02432">
    <property type="entry name" value="lysidine_TilS_N"/>
    <property type="match status" value="1"/>
</dbReference>
<accession>A0A7G8PXH0</accession>
<dbReference type="SUPFAM" id="SSF52402">
    <property type="entry name" value="Adenine nucleotide alpha hydrolases-like"/>
    <property type="match status" value="1"/>
</dbReference>
<dbReference type="PANTHER" id="PTHR43033:SF1">
    <property type="entry name" value="TRNA(ILE)-LYSIDINE SYNTHASE-RELATED"/>
    <property type="match status" value="1"/>
</dbReference>
<comment type="subcellular location">
    <subcellularLocation>
        <location evidence="1 8">Cytoplasm</location>
    </subcellularLocation>
</comment>
<dbReference type="AlphaFoldDB" id="A0A7G8PXH0"/>
<dbReference type="Proteomes" id="UP000515514">
    <property type="component" value="Chromosome"/>
</dbReference>
<dbReference type="Pfam" id="PF01171">
    <property type="entry name" value="ATP_bind_3"/>
    <property type="match status" value="1"/>
</dbReference>
<keyword evidence="5 8" id="KW-0547">Nucleotide-binding</keyword>
<dbReference type="InterPro" id="IPR012795">
    <property type="entry name" value="tRNA_Ile_lys_synt_N"/>
</dbReference>
<protein>
    <recommendedName>
        <fullName evidence="8">tRNA(Ile)-lysidine synthase</fullName>
        <ecNumber evidence="8">6.3.4.19</ecNumber>
    </recommendedName>
    <alternativeName>
        <fullName evidence="8">tRNA(Ile)-2-lysyl-cytidine synthase</fullName>
    </alternativeName>
    <alternativeName>
        <fullName evidence="8">tRNA(Ile)-lysidine synthetase</fullName>
    </alternativeName>
</protein>
<dbReference type="Gene3D" id="3.40.50.620">
    <property type="entry name" value="HUPs"/>
    <property type="match status" value="1"/>
</dbReference>
<dbReference type="InterPro" id="IPR014729">
    <property type="entry name" value="Rossmann-like_a/b/a_fold"/>
</dbReference>
<evidence type="ECO:0000313" key="10">
    <source>
        <dbReference type="EMBL" id="QNJ99036.1"/>
    </source>
</evidence>
<dbReference type="EMBL" id="CP052909">
    <property type="protein sequence ID" value="QNJ99036.1"/>
    <property type="molecule type" value="Genomic_DNA"/>
</dbReference>
<evidence type="ECO:0000256" key="7">
    <source>
        <dbReference type="ARBA" id="ARBA00048539"/>
    </source>
</evidence>
<feature type="binding site" evidence="8">
    <location>
        <begin position="26"/>
        <end position="31"/>
    </location>
    <ligand>
        <name>ATP</name>
        <dbReference type="ChEBI" id="CHEBI:30616"/>
    </ligand>
</feature>
<dbReference type="NCBIfam" id="TIGR02433">
    <property type="entry name" value="lysidine_TilS_C"/>
    <property type="match status" value="1"/>
</dbReference>
<proteinExistence type="inferred from homology"/>
<dbReference type="RefSeq" id="WP_186989188.1">
    <property type="nucleotide sequence ID" value="NZ_CP052909.1"/>
</dbReference>
<evidence type="ECO:0000259" key="9">
    <source>
        <dbReference type="SMART" id="SM00977"/>
    </source>
</evidence>
<dbReference type="GO" id="GO:0006400">
    <property type="term" value="P:tRNA modification"/>
    <property type="evidence" value="ECO:0007669"/>
    <property type="project" value="UniProtKB-UniRule"/>
</dbReference>
<keyword evidence="4 8" id="KW-0819">tRNA processing</keyword>
<dbReference type="GO" id="GO:0032267">
    <property type="term" value="F:tRNA(Ile)-lysidine synthase activity"/>
    <property type="evidence" value="ECO:0007669"/>
    <property type="project" value="UniProtKB-EC"/>
</dbReference>
<dbReference type="KEGG" id="alti:ALE3EI_2500"/>
<evidence type="ECO:0000256" key="2">
    <source>
        <dbReference type="ARBA" id="ARBA00022490"/>
    </source>
</evidence>
<dbReference type="GO" id="GO:0005737">
    <property type="term" value="C:cytoplasm"/>
    <property type="evidence" value="ECO:0007669"/>
    <property type="project" value="UniProtKB-SubCell"/>
</dbReference>
<evidence type="ECO:0000256" key="4">
    <source>
        <dbReference type="ARBA" id="ARBA00022694"/>
    </source>
</evidence>